<keyword evidence="2" id="KW-1185">Reference proteome</keyword>
<evidence type="ECO:0000313" key="2">
    <source>
        <dbReference type="Proteomes" id="UP000324222"/>
    </source>
</evidence>
<evidence type="ECO:0000313" key="1">
    <source>
        <dbReference type="EMBL" id="MPC87448.1"/>
    </source>
</evidence>
<dbReference type="AlphaFoldDB" id="A0A5B7J3G7"/>
<name>A0A5B7J3G7_PORTR</name>
<protein>
    <submittedName>
        <fullName evidence="1">Uncharacterized protein</fullName>
    </submittedName>
</protein>
<reference evidence="1 2" key="1">
    <citation type="submission" date="2019-05" db="EMBL/GenBank/DDBJ databases">
        <title>Another draft genome of Portunus trituberculatus and its Hox gene families provides insights of decapod evolution.</title>
        <authorList>
            <person name="Jeong J.-H."/>
            <person name="Song I."/>
            <person name="Kim S."/>
            <person name="Choi T."/>
            <person name="Kim D."/>
            <person name="Ryu S."/>
            <person name="Kim W."/>
        </authorList>
    </citation>
    <scope>NUCLEOTIDE SEQUENCE [LARGE SCALE GENOMIC DNA]</scope>
    <source>
        <tissue evidence="1">Muscle</tissue>
    </source>
</reference>
<sequence>MDIRQKFPMYFLWAVGNVLGLQEAYVNDDLSSVVSLCPQLATAPSVNPGLYRCESSAGSSQTCRVTPDCVLLRPLITIA</sequence>
<organism evidence="1 2">
    <name type="scientific">Portunus trituberculatus</name>
    <name type="common">Swimming crab</name>
    <name type="synonym">Neptunus trituberculatus</name>
    <dbReference type="NCBI Taxonomy" id="210409"/>
    <lineage>
        <taxon>Eukaryota</taxon>
        <taxon>Metazoa</taxon>
        <taxon>Ecdysozoa</taxon>
        <taxon>Arthropoda</taxon>
        <taxon>Crustacea</taxon>
        <taxon>Multicrustacea</taxon>
        <taxon>Malacostraca</taxon>
        <taxon>Eumalacostraca</taxon>
        <taxon>Eucarida</taxon>
        <taxon>Decapoda</taxon>
        <taxon>Pleocyemata</taxon>
        <taxon>Brachyura</taxon>
        <taxon>Eubrachyura</taxon>
        <taxon>Portunoidea</taxon>
        <taxon>Portunidae</taxon>
        <taxon>Portuninae</taxon>
        <taxon>Portunus</taxon>
    </lineage>
</organism>
<comment type="caution">
    <text evidence="1">The sequence shown here is derived from an EMBL/GenBank/DDBJ whole genome shotgun (WGS) entry which is preliminary data.</text>
</comment>
<dbReference type="EMBL" id="VSRR010074538">
    <property type="protein sequence ID" value="MPC87448.1"/>
    <property type="molecule type" value="Genomic_DNA"/>
</dbReference>
<dbReference type="Proteomes" id="UP000324222">
    <property type="component" value="Unassembled WGS sequence"/>
</dbReference>
<accession>A0A5B7J3G7</accession>
<proteinExistence type="predicted"/>
<gene>
    <name evidence="1" type="ORF">E2C01_082310</name>
</gene>